<reference evidence="2" key="2">
    <citation type="submission" date="2011-02" db="EMBL/GenBank/DDBJ databases">
        <title>The complete genome of Fluviicola taffensis DSM 16823.</title>
        <authorList>
            <consortium name="US DOE Joint Genome Institute (JGI-PGF)"/>
            <person name="Lucas S."/>
            <person name="Copeland A."/>
            <person name="Lapidus A."/>
            <person name="Bruce D."/>
            <person name="Goodwin L."/>
            <person name="Pitluck S."/>
            <person name="Kyrpides N."/>
            <person name="Mavromatis K."/>
            <person name="Ivanova N."/>
            <person name="Mikhailova N."/>
            <person name="Pagani I."/>
            <person name="Chertkov O."/>
            <person name="Detter J.C."/>
            <person name="Han C."/>
            <person name="Tapia R."/>
            <person name="Land M."/>
            <person name="Hauser L."/>
            <person name="Markowitz V."/>
            <person name="Cheng J.-F."/>
            <person name="Hugenholtz P."/>
            <person name="Woyke T."/>
            <person name="Wu D."/>
            <person name="Tindall B."/>
            <person name="Pomrenke H.G."/>
            <person name="Brambilla E."/>
            <person name="Klenk H.-P."/>
            <person name="Eisen J.A."/>
        </authorList>
    </citation>
    <scope>NUCLEOTIDE SEQUENCE [LARGE SCALE GENOMIC DNA]</scope>
    <source>
        <strain evidence="2">DSM 16823 / RW262 / RW262</strain>
    </source>
</reference>
<protein>
    <submittedName>
        <fullName evidence="1">Uncharacterized protein</fullName>
    </submittedName>
</protein>
<dbReference type="EMBL" id="CP002542">
    <property type="protein sequence ID" value="AEA42504.1"/>
    <property type="molecule type" value="Genomic_DNA"/>
</dbReference>
<evidence type="ECO:0000313" key="1">
    <source>
        <dbReference type="EMBL" id="AEA42504.1"/>
    </source>
</evidence>
<accession>F2IFP6</accession>
<sequence>MMFVIILIIALLGLSYLFCRIWMHWNISIRKISFESIQDLQNRLNDPLVVAERSLRKTAFSEVNMPLTESFYTDEDLDNSFDFIIVRDRKTKTPLLSSRSYTNQTLIHKQLQAHETTDYLTLSLDSDEKYVLLDRLSAHSKHSLFSKSRKKIFINYYIHVLNFYPKHHLILMARSEPDERLLTKYLRLGFQIVGKQKHNQVDHWIVLLPGKNPTQSLAQSTKQYVLFKLFT</sequence>
<dbReference type="RefSeq" id="WP_013685278.1">
    <property type="nucleotide sequence ID" value="NC_015321.1"/>
</dbReference>
<dbReference type="STRING" id="755732.Fluta_0499"/>
<gene>
    <name evidence="1" type="ordered locus">Fluta_0499</name>
</gene>
<organism evidence="1 2">
    <name type="scientific">Fluviicola taffensis (strain DSM 16823 / NCIMB 13979 / RW262)</name>
    <dbReference type="NCBI Taxonomy" id="755732"/>
    <lineage>
        <taxon>Bacteria</taxon>
        <taxon>Pseudomonadati</taxon>
        <taxon>Bacteroidota</taxon>
        <taxon>Flavobacteriia</taxon>
        <taxon>Flavobacteriales</taxon>
        <taxon>Crocinitomicaceae</taxon>
        <taxon>Fluviicola</taxon>
    </lineage>
</organism>
<keyword evidence="2" id="KW-1185">Reference proteome</keyword>
<name>F2IFP6_FLUTR</name>
<dbReference type="AlphaFoldDB" id="F2IFP6"/>
<dbReference type="Proteomes" id="UP000007463">
    <property type="component" value="Chromosome"/>
</dbReference>
<evidence type="ECO:0000313" key="2">
    <source>
        <dbReference type="Proteomes" id="UP000007463"/>
    </source>
</evidence>
<dbReference type="HOGENOM" id="CLU_1198357_0_0_10"/>
<dbReference type="KEGG" id="fte:Fluta_0499"/>
<reference evidence="1 2" key="1">
    <citation type="journal article" date="2011" name="Stand. Genomic Sci.">
        <title>Complete genome sequence of the gliding freshwater bacterium Fluviicola taffensis type strain (RW262).</title>
        <authorList>
            <person name="Woyke T."/>
            <person name="Chertkov O."/>
            <person name="Lapidus A."/>
            <person name="Nolan M."/>
            <person name="Lucas S."/>
            <person name="Del Rio T.G."/>
            <person name="Tice H."/>
            <person name="Cheng J.F."/>
            <person name="Tapia R."/>
            <person name="Han C."/>
            <person name="Goodwin L."/>
            <person name="Pitluck S."/>
            <person name="Liolios K."/>
            <person name="Pagani I."/>
            <person name="Ivanova N."/>
            <person name="Huntemann M."/>
            <person name="Mavromatis K."/>
            <person name="Mikhailova N."/>
            <person name="Pati A."/>
            <person name="Chen A."/>
            <person name="Palaniappan K."/>
            <person name="Land M."/>
            <person name="Hauser L."/>
            <person name="Brambilla E.M."/>
            <person name="Rohde M."/>
            <person name="Mwirichia R."/>
            <person name="Sikorski J."/>
            <person name="Tindall B.J."/>
            <person name="Goker M."/>
            <person name="Bristow J."/>
            <person name="Eisen J.A."/>
            <person name="Markowitz V."/>
            <person name="Hugenholtz P."/>
            <person name="Klenk H.P."/>
            <person name="Kyrpides N.C."/>
        </authorList>
    </citation>
    <scope>NUCLEOTIDE SEQUENCE [LARGE SCALE GENOMIC DNA]</scope>
    <source>
        <strain evidence="2">DSM 16823 / RW262 / RW262</strain>
    </source>
</reference>
<proteinExistence type="predicted"/>
<dbReference type="OrthoDB" id="9905704at2"/>